<evidence type="ECO:0000256" key="11">
    <source>
        <dbReference type="ARBA" id="ARBA00023136"/>
    </source>
</evidence>
<dbReference type="InterPro" id="IPR027417">
    <property type="entry name" value="P-loop_NTPase"/>
</dbReference>
<feature type="domain" description="Tyrosine-protein kinase G-rich" evidence="21">
    <location>
        <begin position="383"/>
        <end position="463"/>
    </location>
</feature>
<comment type="subcellular location">
    <subcellularLocation>
        <location evidence="1">Cell inner membrane</location>
        <topology evidence="1">Multi-pass membrane protein</topology>
    </subcellularLocation>
</comment>
<evidence type="ECO:0000256" key="10">
    <source>
        <dbReference type="ARBA" id="ARBA00022989"/>
    </source>
</evidence>
<dbReference type="FunFam" id="3.40.50.300:FF:000527">
    <property type="entry name" value="Tyrosine-protein kinase etk"/>
    <property type="match status" value="1"/>
</dbReference>
<dbReference type="Gene3D" id="3.40.50.300">
    <property type="entry name" value="P-loop containing nucleotide triphosphate hydrolases"/>
    <property type="match status" value="1"/>
</dbReference>
<evidence type="ECO:0000256" key="15">
    <source>
        <dbReference type="ARBA" id="ARBA00054296"/>
    </source>
</evidence>
<accession>A0A167WJG6</accession>
<dbReference type="OrthoDB" id="9808257at2"/>
<dbReference type="GO" id="GO:0005524">
    <property type="term" value="F:ATP binding"/>
    <property type="evidence" value="ECO:0007669"/>
    <property type="project" value="UniProtKB-KW"/>
</dbReference>
<name>A0A167WJG6_9BURK</name>
<dbReference type="Proteomes" id="UP000076852">
    <property type="component" value="Chromosome 2"/>
</dbReference>
<evidence type="ECO:0000256" key="7">
    <source>
        <dbReference type="ARBA" id="ARBA00022741"/>
    </source>
</evidence>
<dbReference type="CDD" id="cd05387">
    <property type="entry name" value="BY-kinase"/>
    <property type="match status" value="1"/>
</dbReference>
<evidence type="ECO:0000256" key="14">
    <source>
        <dbReference type="ARBA" id="ARBA00053015"/>
    </source>
</evidence>
<dbReference type="Pfam" id="PF13614">
    <property type="entry name" value="AAA_31"/>
    <property type="match status" value="1"/>
</dbReference>
<keyword evidence="7" id="KW-0547">Nucleotide-binding</keyword>
<dbReference type="Pfam" id="PF23607">
    <property type="entry name" value="WZC_N"/>
    <property type="match status" value="1"/>
</dbReference>
<keyword evidence="3" id="KW-1003">Cell membrane</keyword>
<dbReference type="GO" id="GO:0000271">
    <property type="term" value="P:polysaccharide biosynthetic process"/>
    <property type="evidence" value="ECO:0007669"/>
    <property type="project" value="UniProtKB-KW"/>
</dbReference>
<evidence type="ECO:0000256" key="9">
    <source>
        <dbReference type="ARBA" id="ARBA00022840"/>
    </source>
</evidence>
<evidence type="ECO:0000256" key="12">
    <source>
        <dbReference type="ARBA" id="ARBA00023137"/>
    </source>
</evidence>
<keyword evidence="13" id="KW-0270">Exopolysaccharide synthesis</keyword>
<gene>
    <name evidence="22" type="ORF">AYM40_33920</name>
</gene>
<keyword evidence="6 18" id="KW-0812">Transmembrane</keyword>
<keyword evidence="11 18" id="KW-0472">Membrane</keyword>
<comment type="similarity">
    <text evidence="2">Belongs to the etk/wzc family.</text>
</comment>
<dbReference type="InterPro" id="IPR025669">
    <property type="entry name" value="AAA_dom"/>
</dbReference>
<dbReference type="Pfam" id="PF02706">
    <property type="entry name" value="Wzz"/>
    <property type="match status" value="1"/>
</dbReference>
<evidence type="ECO:0000256" key="8">
    <source>
        <dbReference type="ARBA" id="ARBA00022777"/>
    </source>
</evidence>
<evidence type="ECO:0000256" key="2">
    <source>
        <dbReference type="ARBA" id="ARBA00008883"/>
    </source>
</evidence>
<evidence type="ECO:0000313" key="23">
    <source>
        <dbReference type="Proteomes" id="UP000076852"/>
    </source>
</evidence>
<evidence type="ECO:0000256" key="6">
    <source>
        <dbReference type="ARBA" id="ARBA00022692"/>
    </source>
</evidence>
<dbReference type="STRING" id="1804984.AYM40_33920"/>
<dbReference type="InterPro" id="IPR003856">
    <property type="entry name" value="LPS_length_determ_N"/>
</dbReference>
<evidence type="ECO:0000256" key="4">
    <source>
        <dbReference type="ARBA" id="ARBA00022519"/>
    </source>
</evidence>
<organism evidence="22 23">
    <name type="scientific">Paraburkholderia phytofirmans OLGA172</name>
    <dbReference type="NCBI Taxonomy" id="1417228"/>
    <lineage>
        <taxon>Bacteria</taxon>
        <taxon>Pseudomonadati</taxon>
        <taxon>Pseudomonadota</taxon>
        <taxon>Betaproteobacteria</taxon>
        <taxon>Burkholderiales</taxon>
        <taxon>Burkholderiaceae</taxon>
        <taxon>Paraburkholderia</taxon>
    </lineage>
</organism>
<dbReference type="GO" id="GO:0042802">
    <property type="term" value="F:identical protein binding"/>
    <property type="evidence" value="ECO:0007669"/>
    <property type="project" value="UniProtKB-ARBA"/>
</dbReference>
<evidence type="ECO:0000256" key="3">
    <source>
        <dbReference type="ARBA" id="ARBA00022475"/>
    </source>
</evidence>
<protein>
    <recommendedName>
        <fullName evidence="16">Putative tyrosine-protein kinase EpsB</fullName>
    </recommendedName>
    <alternativeName>
        <fullName evidence="17">EPS I polysaccharide export protein EpsB</fullName>
    </alternativeName>
</protein>
<comment type="function">
    <text evidence="15">Probably involved in polymerization and/or export of exopolysaccharide EPS I which functions as a virulence factor. May be involved in an ATP-dependent process in the pathway for EPS I production, possibly export of the trimeric repeat units across the inner membrane or their polymerization.</text>
</comment>
<dbReference type="RefSeq" id="WP_063500311.1">
    <property type="nucleotide sequence ID" value="NZ_CP014579.1"/>
</dbReference>
<evidence type="ECO:0000256" key="18">
    <source>
        <dbReference type="SAM" id="Phobius"/>
    </source>
</evidence>
<keyword evidence="4" id="KW-0997">Cell inner membrane</keyword>
<dbReference type="Pfam" id="PF13807">
    <property type="entry name" value="GNVR"/>
    <property type="match status" value="1"/>
</dbReference>
<proteinExistence type="inferred from homology"/>
<dbReference type="PANTHER" id="PTHR32309">
    <property type="entry name" value="TYROSINE-PROTEIN KINASE"/>
    <property type="match status" value="1"/>
</dbReference>
<dbReference type="InterPro" id="IPR005702">
    <property type="entry name" value="Wzc-like_C"/>
</dbReference>
<evidence type="ECO:0000259" key="21">
    <source>
        <dbReference type="Pfam" id="PF13807"/>
    </source>
</evidence>
<evidence type="ECO:0000256" key="13">
    <source>
        <dbReference type="ARBA" id="ARBA00023169"/>
    </source>
</evidence>
<evidence type="ECO:0000256" key="5">
    <source>
        <dbReference type="ARBA" id="ARBA00022679"/>
    </source>
</evidence>
<evidence type="ECO:0000256" key="16">
    <source>
        <dbReference type="ARBA" id="ARBA00067833"/>
    </source>
</evidence>
<dbReference type="PANTHER" id="PTHR32309:SF32">
    <property type="entry name" value="TYROSINE-PROTEIN KINASE ETK-RELATED"/>
    <property type="match status" value="1"/>
</dbReference>
<feature type="transmembrane region" description="Helical" evidence="18">
    <location>
        <begin position="441"/>
        <end position="461"/>
    </location>
</feature>
<evidence type="ECO:0000259" key="19">
    <source>
        <dbReference type="Pfam" id="PF02706"/>
    </source>
</evidence>
<evidence type="ECO:0000256" key="1">
    <source>
        <dbReference type="ARBA" id="ARBA00004429"/>
    </source>
</evidence>
<feature type="domain" description="Polysaccharide chain length determinant N-terminal" evidence="19">
    <location>
        <begin position="11"/>
        <end position="103"/>
    </location>
</feature>
<keyword evidence="9" id="KW-0067">ATP-binding</keyword>
<dbReference type="InterPro" id="IPR050445">
    <property type="entry name" value="Bact_polysacc_biosynth/exp"/>
</dbReference>
<evidence type="ECO:0000313" key="22">
    <source>
        <dbReference type="EMBL" id="ANB77113.1"/>
    </source>
</evidence>
<keyword evidence="10 18" id="KW-1133">Transmembrane helix</keyword>
<keyword evidence="5" id="KW-0808">Transferase</keyword>
<dbReference type="KEGG" id="buz:AYM40_33920"/>
<dbReference type="GO" id="GO:0004713">
    <property type="term" value="F:protein tyrosine kinase activity"/>
    <property type="evidence" value="ECO:0007669"/>
    <property type="project" value="UniProtKB-KW"/>
</dbReference>
<dbReference type="EMBL" id="CP014579">
    <property type="protein sequence ID" value="ANB77113.1"/>
    <property type="molecule type" value="Genomic_DNA"/>
</dbReference>
<comment type="catalytic activity">
    <reaction evidence="14">
        <text>L-tyrosyl-[protein] + ATP = O-phospho-L-tyrosyl-[protein] + ADP + H(+)</text>
        <dbReference type="Rhea" id="RHEA:10596"/>
        <dbReference type="Rhea" id="RHEA-COMP:10136"/>
        <dbReference type="Rhea" id="RHEA-COMP:20101"/>
        <dbReference type="ChEBI" id="CHEBI:15378"/>
        <dbReference type="ChEBI" id="CHEBI:30616"/>
        <dbReference type="ChEBI" id="CHEBI:46858"/>
        <dbReference type="ChEBI" id="CHEBI:61978"/>
        <dbReference type="ChEBI" id="CHEBI:456216"/>
    </reaction>
</comment>
<feature type="transmembrane region" description="Helical" evidence="18">
    <location>
        <begin position="27"/>
        <end position="46"/>
    </location>
</feature>
<dbReference type="NCBIfam" id="TIGR01007">
    <property type="entry name" value="eps_fam"/>
    <property type="match status" value="1"/>
</dbReference>
<dbReference type="SUPFAM" id="SSF52540">
    <property type="entry name" value="P-loop containing nucleoside triphosphate hydrolases"/>
    <property type="match status" value="1"/>
</dbReference>
<dbReference type="AlphaFoldDB" id="A0A167WJG6"/>
<keyword evidence="12" id="KW-0829">Tyrosine-protein kinase</keyword>
<feature type="domain" description="AAA" evidence="20">
    <location>
        <begin position="552"/>
        <end position="666"/>
    </location>
</feature>
<sequence length="732" mass="79335">MPNDVTIKKDEEIDFHQLVGTLIDNRWLIAVVTGIFLAVSIAYAMLATPVYQADALLQVEHRTPVGGVASELQQLLGSSNTEAITEIALLTSRMVVGQAVDDLRLDIPVQVRRFPLVGDAISRQFRSSNSLLLARPIWGMGRYGWGGEAISVKKFEVPDSMLNVPLTLVADSGEAYRLEDGNGDEILHGKVGEIVEKSGFTIMVSHLRANPGTVFDIRRVPTLSAIVNLQNDLIAIEQGKDSGIIAISYQNEDPMLASAILRDISAAYVRQNVDRSAAEAAKSLDFVRQQLPRVKADMEKAQIALKHFQMSAKSVDLTLETRSMLEQMVAVETNIQQIRLEQAVADSKFQPGHPTLKALDDQVAQLSAKKDALQNQMLSLPDAQQKLLQLTGDVEVSTQTYTALLAQAQQLDVARAGTVGNARIVDVPAVDTTNPVKPKRILILAIGIVVGLLFSALAVFLRQSLKRGLEDPAAIEEIGMPVYASVPVSERWLAMVEKKRGVSLPTGAKLLAVENPADLSIEALRSLRTSLHFARIEAKNNILMITGSSPNAGKTFVASNLAAVIAQSGQRVLLVDADMRKGTAHLSLGVSAGNGLSELISGRVAFQDAIHKNAGQENLDFLSRGCVPPNPSELLMHPRFTKIMSDVAGQYDLVIVDTPPILAVTDAAIIGNIAGTSLMVVRFGVNQLKEVELARQRLEHNSVKVNGTIFNAVEHRVAGYMSYGHYAYLSDK</sequence>
<keyword evidence="23" id="KW-1185">Reference proteome</keyword>
<evidence type="ECO:0000259" key="20">
    <source>
        <dbReference type="Pfam" id="PF13614"/>
    </source>
</evidence>
<reference evidence="22 23" key="1">
    <citation type="journal article" date="2016" name="Gene">
        <title>PacBio SMRT assembly of a complex multi-replicon genome reveals chlorocatechol degradative operon in a region of genome plasticity.</title>
        <authorList>
            <person name="Ricker N."/>
            <person name="Shen S.Y."/>
            <person name="Goordial J."/>
            <person name="Jin S."/>
            <person name="Fulthorpe R.R."/>
        </authorList>
    </citation>
    <scope>NUCLEOTIDE SEQUENCE [LARGE SCALE GENOMIC DNA]</scope>
    <source>
        <strain evidence="22 23">OLGA172</strain>
    </source>
</reference>
<dbReference type="GO" id="GO:0005886">
    <property type="term" value="C:plasma membrane"/>
    <property type="evidence" value="ECO:0007669"/>
    <property type="project" value="UniProtKB-SubCell"/>
</dbReference>
<dbReference type="InterPro" id="IPR032807">
    <property type="entry name" value="GNVR"/>
</dbReference>
<evidence type="ECO:0000256" key="17">
    <source>
        <dbReference type="ARBA" id="ARBA00081049"/>
    </source>
</evidence>
<keyword evidence="8 22" id="KW-0418">Kinase</keyword>